<sequence length="91" mass="9549">MLALHCLGTADGRVVLWAEDSARPDRRPGKAARDAVEHPFAVPGDELAERLGVAGMAATVRALLPSHPSAPVASPELVRDPLAVPARRAAR</sequence>
<proteinExistence type="predicted"/>
<organism evidence="1 2">
    <name type="scientific">Actinokineospora soli</name>
    <dbReference type="NCBI Taxonomy" id="1048753"/>
    <lineage>
        <taxon>Bacteria</taxon>
        <taxon>Bacillati</taxon>
        <taxon>Actinomycetota</taxon>
        <taxon>Actinomycetes</taxon>
        <taxon>Pseudonocardiales</taxon>
        <taxon>Pseudonocardiaceae</taxon>
        <taxon>Actinokineospora</taxon>
    </lineage>
</organism>
<comment type="caution">
    <text evidence="1">The sequence shown here is derived from an EMBL/GenBank/DDBJ whole genome shotgun (WGS) entry which is preliminary data.</text>
</comment>
<dbReference type="EMBL" id="JBHTEY010000004">
    <property type="protein sequence ID" value="MFC7613838.1"/>
    <property type="molecule type" value="Genomic_DNA"/>
</dbReference>
<dbReference type="Proteomes" id="UP001596512">
    <property type="component" value="Unassembled WGS sequence"/>
</dbReference>
<evidence type="ECO:0000313" key="1">
    <source>
        <dbReference type="EMBL" id="MFC7613838.1"/>
    </source>
</evidence>
<evidence type="ECO:0000313" key="2">
    <source>
        <dbReference type="Proteomes" id="UP001596512"/>
    </source>
</evidence>
<protein>
    <submittedName>
        <fullName evidence="1">Uncharacterized protein</fullName>
    </submittedName>
</protein>
<gene>
    <name evidence="1" type="ORF">ACFQV2_09950</name>
</gene>
<name>A0ABW2TKS3_9PSEU</name>
<keyword evidence="2" id="KW-1185">Reference proteome</keyword>
<reference evidence="2" key="1">
    <citation type="journal article" date="2019" name="Int. J. Syst. Evol. Microbiol.">
        <title>The Global Catalogue of Microorganisms (GCM) 10K type strain sequencing project: providing services to taxonomists for standard genome sequencing and annotation.</title>
        <authorList>
            <consortium name="The Broad Institute Genomics Platform"/>
            <consortium name="The Broad Institute Genome Sequencing Center for Infectious Disease"/>
            <person name="Wu L."/>
            <person name="Ma J."/>
        </authorList>
    </citation>
    <scope>NUCLEOTIDE SEQUENCE [LARGE SCALE GENOMIC DNA]</scope>
    <source>
        <strain evidence="2">JCM 17695</strain>
    </source>
</reference>
<accession>A0ABW2TKS3</accession>